<dbReference type="AlphaFoldDB" id="A0A9W7XVX1"/>
<reference evidence="2" key="1">
    <citation type="submission" date="2022-07" db="EMBL/GenBank/DDBJ databases">
        <title>Phylogenomic reconstructions and comparative analyses of Kickxellomycotina fungi.</title>
        <authorList>
            <person name="Reynolds N.K."/>
            <person name="Stajich J.E."/>
            <person name="Barry K."/>
            <person name="Grigoriev I.V."/>
            <person name="Crous P."/>
            <person name="Smith M.E."/>
        </authorList>
    </citation>
    <scope>NUCLEOTIDE SEQUENCE</scope>
    <source>
        <strain evidence="2">BCRC 34381</strain>
    </source>
</reference>
<keyword evidence="3" id="KW-1185">Reference proteome</keyword>
<keyword evidence="1" id="KW-0472">Membrane</keyword>
<dbReference type="Proteomes" id="UP001143981">
    <property type="component" value="Unassembled WGS sequence"/>
</dbReference>
<evidence type="ECO:0000313" key="2">
    <source>
        <dbReference type="EMBL" id="KAJ1720336.1"/>
    </source>
</evidence>
<keyword evidence="1" id="KW-0812">Transmembrane</keyword>
<gene>
    <name evidence="2" type="ORF">LPJ61_006177</name>
</gene>
<evidence type="ECO:0000256" key="1">
    <source>
        <dbReference type="SAM" id="Phobius"/>
    </source>
</evidence>
<comment type="caution">
    <text evidence="2">The sequence shown here is derived from an EMBL/GenBank/DDBJ whole genome shotgun (WGS) entry which is preliminary data.</text>
</comment>
<sequence length="63" mass="7391">MPYGSVKEMTLLAHERVDSLLRIVRRRYITDWMAQYVARVIIIPALEYCLLGIPLTEDELQKV</sequence>
<dbReference type="OrthoDB" id="5729380at2759"/>
<protein>
    <submittedName>
        <fullName evidence="2">Uncharacterized protein</fullName>
    </submittedName>
</protein>
<feature type="non-terminal residue" evidence="2">
    <location>
        <position position="63"/>
    </location>
</feature>
<accession>A0A9W7XVX1</accession>
<feature type="transmembrane region" description="Helical" evidence="1">
    <location>
        <begin position="36"/>
        <end position="55"/>
    </location>
</feature>
<keyword evidence="1" id="KW-1133">Transmembrane helix</keyword>
<evidence type="ECO:0000313" key="3">
    <source>
        <dbReference type="Proteomes" id="UP001143981"/>
    </source>
</evidence>
<proteinExistence type="predicted"/>
<name>A0A9W7XVX1_9FUNG</name>
<dbReference type="EMBL" id="JANBOI010002691">
    <property type="protein sequence ID" value="KAJ1720336.1"/>
    <property type="molecule type" value="Genomic_DNA"/>
</dbReference>
<organism evidence="2 3">
    <name type="scientific">Coemansia biformis</name>
    <dbReference type="NCBI Taxonomy" id="1286918"/>
    <lineage>
        <taxon>Eukaryota</taxon>
        <taxon>Fungi</taxon>
        <taxon>Fungi incertae sedis</taxon>
        <taxon>Zoopagomycota</taxon>
        <taxon>Kickxellomycotina</taxon>
        <taxon>Kickxellomycetes</taxon>
        <taxon>Kickxellales</taxon>
        <taxon>Kickxellaceae</taxon>
        <taxon>Coemansia</taxon>
    </lineage>
</organism>